<dbReference type="AlphaFoldDB" id="A0AAW1QHC8"/>
<proteinExistence type="inferred from homology"/>
<dbReference type="PANTHER" id="PTHR44329">
    <property type="entry name" value="SERINE/THREONINE-PROTEIN KINASE TNNI3K-RELATED"/>
    <property type="match status" value="1"/>
</dbReference>
<gene>
    <name evidence="10" type="ORF">WJX74_000255</name>
</gene>
<keyword evidence="4" id="KW-0418">Kinase</keyword>
<name>A0AAW1QHC8_9CHLO</name>
<feature type="binding site" evidence="6">
    <location>
        <position position="225"/>
    </location>
    <ligand>
        <name>ATP</name>
        <dbReference type="ChEBI" id="CHEBI:30616"/>
    </ligand>
</feature>
<keyword evidence="5 6" id="KW-0067">ATP-binding</keyword>
<evidence type="ECO:0000256" key="2">
    <source>
        <dbReference type="ARBA" id="ARBA00022679"/>
    </source>
</evidence>
<dbReference type="Gene3D" id="1.10.510.10">
    <property type="entry name" value="Transferase(Phosphotransferase) domain 1"/>
    <property type="match status" value="1"/>
</dbReference>
<protein>
    <recommendedName>
        <fullName evidence="9">Protein kinase domain-containing protein</fullName>
    </recommendedName>
</protein>
<dbReference type="InterPro" id="IPR051681">
    <property type="entry name" value="Ser/Thr_Kinases-Pseudokinases"/>
</dbReference>
<comment type="similarity">
    <text evidence="7">Belongs to the protein kinase superfamily.</text>
</comment>
<dbReference type="GO" id="GO:0005524">
    <property type="term" value="F:ATP binding"/>
    <property type="evidence" value="ECO:0007669"/>
    <property type="project" value="UniProtKB-UniRule"/>
</dbReference>
<evidence type="ECO:0000256" key="6">
    <source>
        <dbReference type="PROSITE-ProRule" id="PRU10141"/>
    </source>
</evidence>
<keyword evidence="1 7" id="KW-0723">Serine/threonine-protein kinase</keyword>
<comment type="caution">
    <text evidence="10">The sequence shown here is derived from an EMBL/GenBank/DDBJ whole genome shotgun (WGS) entry which is preliminary data.</text>
</comment>
<evidence type="ECO:0000259" key="9">
    <source>
        <dbReference type="PROSITE" id="PS50011"/>
    </source>
</evidence>
<keyword evidence="11" id="KW-1185">Reference proteome</keyword>
<accession>A0AAW1QHC8</accession>
<dbReference type="EMBL" id="JALJOS010000042">
    <property type="protein sequence ID" value="KAK9820872.1"/>
    <property type="molecule type" value="Genomic_DNA"/>
</dbReference>
<sequence>MGASKRPASDVLRVETDRTGSGVSAATRQRLDSGSLGHTGSCSQFIATRPSCASSGMATTLGDEPEVHENGNDTHETSRESYGSRDEAHNNGKEAQKSGNAATDSSSKASGGEDQAEAAPPAHKNAADAEIQQSGHPVKANKHSKRLIVRAGSHDGDEAALKESISSDTGLADLLTSLQDHHWRIKTAEVEICTKKDGSDWLLGSGSFGKVYKGILNASLSVAIKSINDDSIKAKVAFIEEIVCLMNLRHANVVQFFGAVIDNRHLLLITEFMPRGSLFECISRDRDGNLKWFKRGHVLALDIVRGLLFMHARDCLHRDLKSMNVLLGKEWQAKICDVGMCSMPAVTTSSGDGLGTLYWTAPEVLEKGASAYRKASDVFSLGVILWEVCSGQQPEHRQFPLESPEDCPEAIADLIRGCLSEMPQERPTMQTVFNTLVHSVAPPTRPLDNPSSCRRLDS</sequence>
<dbReference type="InterPro" id="IPR001245">
    <property type="entry name" value="Ser-Thr/Tyr_kinase_cat_dom"/>
</dbReference>
<dbReference type="PROSITE" id="PS50011">
    <property type="entry name" value="PROTEIN_KINASE_DOM"/>
    <property type="match status" value="1"/>
</dbReference>
<keyword evidence="3 6" id="KW-0547">Nucleotide-binding</keyword>
<feature type="compositionally biased region" description="Low complexity" evidence="8">
    <location>
        <begin position="117"/>
        <end position="130"/>
    </location>
</feature>
<feature type="domain" description="Protein kinase" evidence="9">
    <location>
        <begin position="197"/>
        <end position="441"/>
    </location>
</feature>
<reference evidence="10 11" key="1">
    <citation type="journal article" date="2024" name="Nat. Commun.">
        <title>Phylogenomics reveals the evolutionary origins of lichenization in chlorophyte algae.</title>
        <authorList>
            <person name="Puginier C."/>
            <person name="Libourel C."/>
            <person name="Otte J."/>
            <person name="Skaloud P."/>
            <person name="Haon M."/>
            <person name="Grisel S."/>
            <person name="Petersen M."/>
            <person name="Berrin J.G."/>
            <person name="Delaux P.M."/>
            <person name="Dal Grande F."/>
            <person name="Keller J."/>
        </authorList>
    </citation>
    <scope>NUCLEOTIDE SEQUENCE [LARGE SCALE GENOMIC DNA]</scope>
    <source>
        <strain evidence="10 11">SAG 2145</strain>
    </source>
</reference>
<organism evidence="10 11">
    <name type="scientific">Apatococcus lobatus</name>
    <dbReference type="NCBI Taxonomy" id="904363"/>
    <lineage>
        <taxon>Eukaryota</taxon>
        <taxon>Viridiplantae</taxon>
        <taxon>Chlorophyta</taxon>
        <taxon>core chlorophytes</taxon>
        <taxon>Trebouxiophyceae</taxon>
        <taxon>Chlorellales</taxon>
        <taxon>Chlorellaceae</taxon>
        <taxon>Apatococcus</taxon>
    </lineage>
</organism>
<dbReference type="Proteomes" id="UP001438707">
    <property type="component" value="Unassembled WGS sequence"/>
</dbReference>
<dbReference type="PANTHER" id="PTHR44329:SF298">
    <property type="entry name" value="MIXED LINEAGE KINASE DOMAIN-LIKE PROTEIN"/>
    <property type="match status" value="1"/>
</dbReference>
<dbReference type="PROSITE" id="PS00107">
    <property type="entry name" value="PROTEIN_KINASE_ATP"/>
    <property type="match status" value="1"/>
</dbReference>
<evidence type="ECO:0000313" key="10">
    <source>
        <dbReference type="EMBL" id="KAK9820872.1"/>
    </source>
</evidence>
<dbReference type="Pfam" id="PF07714">
    <property type="entry name" value="PK_Tyr_Ser-Thr"/>
    <property type="match status" value="1"/>
</dbReference>
<evidence type="ECO:0000256" key="3">
    <source>
        <dbReference type="ARBA" id="ARBA00022741"/>
    </source>
</evidence>
<feature type="compositionally biased region" description="Polar residues" evidence="8">
    <location>
        <begin position="97"/>
        <end position="109"/>
    </location>
</feature>
<evidence type="ECO:0000256" key="5">
    <source>
        <dbReference type="ARBA" id="ARBA00022840"/>
    </source>
</evidence>
<feature type="compositionally biased region" description="Polar residues" evidence="8">
    <location>
        <begin position="36"/>
        <end position="58"/>
    </location>
</feature>
<dbReference type="InterPro" id="IPR000719">
    <property type="entry name" value="Prot_kinase_dom"/>
</dbReference>
<evidence type="ECO:0000256" key="7">
    <source>
        <dbReference type="RuleBase" id="RU000304"/>
    </source>
</evidence>
<keyword evidence="2" id="KW-0808">Transferase</keyword>
<evidence type="ECO:0000256" key="1">
    <source>
        <dbReference type="ARBA" id="ARBA00022527"/>
    </source>
</evidence>
<evidence type="ECO:0000256" key="4">
    <source>
        <dbReference type="ARBA" id="ARBA00022777"/>
    </source>
</evidence>
<dbReference type="InterPro" id="IPR011009">
    <property type="entry name" value="Kinase-like_dom_sf"/>
</dbReference>
<feature type="compositionally biased region" description="Basic and acidic residues" evidence="8">
    <location>
        <begin position="65"/>
        <end position="96"/>
    </location>
</feature>
<dbReference type="SUPFAM" id="SSF56112">
    <property type="entry name" value="Protein kinase-like (PK-like)"/>
    <property type="match status" value="1"/>
</dbReference>
<dbReference type="SMART" id="SM00220">
    <property type="entry name" value="S_TKc"/>
    <property type="match status" value="1"/>
</dbReference>
<evidence type="ECO:0000256" key="8">
    <source>
        <dbReference type="SAM" id="MobiDB-lite"/>
    </source>
</evidence>
<dbReference type="InterPro" id="IPR008271">
    <property type="entry name" value="Ser/Thr_kinase_AS"/>
</dbReference>
<evidence type="ECO:0000313" key="11">
    <source>
        <dbReference type="Proteomes" id="UP001438707"/>
    </source>
</evidence>
<dbReference type="InterPro" id="IPR017441">
    <property type="entry name" value="Protein_kinase_ATP_BS"/>
</dbReference>
<feature type="region of interest" description="Disordered" evidence="8">
    <location>
        <begin position="1"/>
        <end position="144"/>
    </location>
</feature>
<dbReference type="PROSITE" id="PS00108">
    <property type="entry name" value="PROTEIN_KINASE_ST"/>
    <property type="match status" value="1"/>
</dbReference>
<dbReference type="GO" id="GO:0004674">
    <property type="term" value="F:protein serine/threonine kinase activity"/>
    <property type="evidence" value="ECO:0007669"/>
    <property type="project" value="UniProtKB-KW"/>
</dbReference>